<comment type="caution">
    <text evidence="5">The sequence shown here is derived from an EMBL/GenBank/DDBJ whole genome shotgun (WGS) entry which is preliminary data.</text>
</comment>
<comment type="similarity">
    <text evidence="1">Belongs to the glycosyltransferase 2 family.</text>
</comment>
<dbReference type="PANTHER" id="PTHR43685:SF5">
    <property type="entry name" value="GLYCOSYLTRANSFERASE EPSE-RELATED"/>
    <property type="match status" value="1"/>
</dbReference>
<reference evidence="5 6" key="1">
    <citation type="journal article" date="2015" name="Antonie Van Leeuwenhoek">
        <title>Thioclava indica sp. nov., isolated from surface seawater of the Indian Ocean.</title>
        <authorList>
            <person name="Liu Y."/>
            <person name="Lai Q."/>
            <person name="Du J."/>
            <person name="Xu H."/>
            <person name="Jiang L."/>
            <person name="Shao Z."/>
        </authorList>
    </citation>
    <scope>NUCLEOTIDE SEQUENCE [LARGE SCALE GENOMIC DNA]</scope>
    <source>
        <strain evidence="5 6">DT23-4</strain>
    </source>
</reference>
<keyword evidence="3" id="KW-0808">Transferase</keyword>
<accession>A0A074K092</accession>
<dbReference type="Pfam" id="PF00535">
    <property type="entry name" value="Glycos_transf_2"/>
    <property type="match status" value="2"/>
</dbReference>
<dbReference type="Proteomes" id="UP000027471">
    <property type="component" value="Unassembled WGS sequence"/>
</dbReference>
<dbReference type="STRING" id="1353528.DT23_10620"/>
<sequence>MLKTIFERNLFDEKWYVNTYPDVQALKMDPTRHFRLYGALMGRAPAAEFANDPHGLEVLNLDRPKRGLELRTAHELAQQGDHDLALSFAQTHVPGELAYTIEALRANAALAGNDEQGWLRHLNTYLDHFGASPVTLQDGALLVDRFASTELPAVTGGPLISVIMPAWNAEKTLRAAAESILAQSWRNLELLIMDDASQDGTWGVMQEIAARDSRVKIFRNKINVGPYVAKNIAVTMAQGEWITGHDADDWAHPQRLEHHMKEILTSPTPPRASVPYMLRFDPDGPLVRFSGINNHSLDGITRLCSIATTFNAKFLREDLGSWDCIRFGADSEIIERTMALIGDEFRKIKLVSMFCLDMEGSLTNNATHGVDRVTGPSQIRVDYRNAFREWHKTLAATPSAARVDFPPRKETDRPFPAPKAAKVPIRDVTRNFAALTGKDEAFREAVTAICCSKRPHFLEHTATQLSQQHHENLHIIYVAHGPGHDLEKIRQAFSGLESIEVLALPDANATLGEALNLALDHCQTDLVTKIDDDDFYGPDYIHSSIAAYKYNGHEGVGIVGCGSAYCFVEDRDLLTLRFPPSFSNRKAVRVLGGTIFWSRKRLNNQKFQPLPKAVDTAFFHDAAAQGVEIYSREPYDYVHVRYAQLLAHTWKVTSDEFLSKTTPVFKGLRLDIAYSTQSEPKISQLPEHPSSEQVAEVAC</sequence>
<organism evidence="5 6">
    <name type="scientific">Thioclava indica</name>
    <dbReference type="NCBI Taxonomy" id="1353528"/>
    <lineage>
        <taxon>Bacteria</taxon>
        <taxon>Pseudomonadati</taxon>
        <taxon>Pseudomonadota</taxon>
        <taxon>Alphaproteobacteria</taxon>
        <taxon>Rhodobacterales</taxon>
        <taxon>Paracoccaceae</taxon>
        <taxon>Thioclava</taxon>
    </lineage>
</organism>
<proteinExistence type="inferred from homology"/>
<dbReference type="GO" id="GO:0016757">
    <property type="term" value="F:glycosyltransferase activity"/>
    <property type="evidence" value="ECO:0007669"/>
    <property type="project" value="UniProtKB-KW"/>
</dbReference>
<keyword evidence="2" id="KW-0328">Glycosyltransferase</keyword>
<feature type="domain" description="Glycosyltransferase 2-like" evidence="4">
    <location>
        <begin position="449"/>
        <end position="557"/>
    </location>
</feature>
<evidence type="ECO:0000313" key="6">
    <source>
        <dbReference type="Proteomes" id="UP000027471"/>
    </source>
</evidence>
<dbReference type="EMBL" id="AUNB01000010">
    <property type="protein sequence ID" value="KEO61178.1"/>
    <property type="molecule type" value="Genomic_DNA"/>
</dbReference>
<gene>
    <name evidence="5" type="ORF">DT23_10620</name>
</gene>
<evidence type="ECO:0000256" key="1">
    <source>
        <dbReference type="ARBA" id="ARBA00006739"/>
    </source>
</evidence>
<dbReference type="eggNOG" id="COG0463">
    <property type="taxonomic scope" value="Bacteria"/>
</dbReference>
<evidence type="ECO:0000256" key="3">
    <source>
        <dbReference type="ARBA" id="ARBA00022679"/>
    </source>
</evidence>
<dbReference type="SUPFAM" id="SSF53448">
    <property type="entry name" value="Nucleotide-diphospho-sugar transferases"/>
    <property type="match status" value="2"/>
</dbReference>
<dbReference type="InterPro" id="IPR029044">
    <property type="entry name" value="Nucleotide-diphossugar_trans"/>
</dbReference>
<protein>
    <recommendedName>
        <fullName evidence="4">Glycosyltransferase 2-like domain-containing protein</fullName>
    </recommendedName>
</protein>
<keyword evidence="6" id="KW-1185">Reference proteome</keyword>
<dbReference type="CDD" id="cd00761">
    <property type="entry name" value="Glyco_tranf_GTA_type"/>
    <property type="match status" value="2"/>
</dbReference>
<evidence type="ECO:0000259" key="4">
    <source>
        <dbReference type="Pfam" id="PF00535"/>
    </source>
</evidence>
<dbReference type="InterPro" id="IPR001173">
    <property type="entry name" value="Glyco_trans_2-like"/>
</dbReference>
<dbReference type="eggNOG" id="COG1215">
    <property type="taxonomic scope" value="Bacteria"/>
</dbReference>
<feature type="domain" description="Glycosyltransferase 2-like" evidence="4">
    <location>
        <begin position="161"/>
        <end position="265"/>
    </location>
</feature>
<name>A0A074K092_9RHOB</name>
<dbReference type="InterPro" id="IPR050834">
    <property type="entry name" value="Glycosyltransf_2"/>
</dbReference>
<dbReference type="PANTHER" id="PTHR43685">
    <property type="entry name" value="GLYCOSYLTRANSFERASE"/>
    <property type="match status" value="1"/>
</dbReference>
<evidence type="ECO:0000256" key="2">
    <source>
        <dbReference type="ARBA" id="ARBA00022676"/>
    </source>
</evidence>
<dbReference type="Gene3D" id="3.90.550.10">
    <property type="entry name" value="Spore Coat Polysaccharide Biosynthesis Protein SpsA, Chain A"/>
    <property type="match status" value="2"/>
</dbReference>
<dbReference type="AlphaFoldDB" id="A0A074K092"/>
<evidence type="ECO:0000313" key="5">
    <source>
        <dbReference type="EMBL" id="KEO61178.1"/>
    </source>
</evidence>